<sequence length="67" mass="7697">MKCRQSIPDKVECLCSCPWFTVIQLITLQLVSRLSMPLRFLSRQCVKRCENNSIKTYCLDSGSVINV</sequence>
<dbReference type="EMBL" id="CVRI01000055">
    <property type="protein sequence ID" value="CRL01147.1"/>
    <property type="molecule type" value="Genomic_DNA"/>
</dbReference>
<proteinExistence type="predicted"/>
<dbReference type="AlphaFoldDB" id="A0A1J1ILP5"/>
<accession>A0A1J1ILP5</accession>
<gene>
    <name evidence="1" type="ORF">CLUMA_CG014633</name>
</gene>
<reference evidence="1 2" key="1">
    <citation type="submission" date="2015-04" db="EMBL/GenBank/DDBJ databases">
        <authorList>
            <person name="Syromyatnikov M.Y."/>
            <person name="Popov V.N."/>
        </authorList>
    </citation>
    <scope>NUCLEOTIDE SEQUENCE [LARGE SCALE GENOMIC DNA]</scope>
</reference>
<dbReference type="Proteomes" id="UP000183832">
    <property type="component" value="Unassembled WGS sequence"/>
</dbReference>
<protein>
    <submittedName>
        <fullName evidence="1">CLUMA_CG014633, isoform A</fullName>
    </submittedName>
</protein>
<evidence type="ECO:0000313" key="2">
    <source>
        <dbReference type="Proteomes" id="UP000183832"/>
    </source>
</evidence>
<name>A0A1J1ILP5_9DIPT</name>
<evidence type="ECO:0000313" key="1">
    <source>
        <dbReference type="EMBL" id="CRL01147.1"/>
    </source>
</evidence>
<keyword evidence="2" id="KW-1185">Reference proteome</keyword>
<organism evidence="1 2">
    <name type="scientific">Clunio marinus</name>
    <dbReference type="NCBI Taxonomy" id="568069"/>
    <lineage>
        <taxon>Eukaryota</taxon>
        <taxon>Metazoa</taxon>
        <taxon>Ecdysozoa</taxon>
        <taxon>Arthropoda</taxon>
        <taxon>Hexapoda</taxon>
        <taxon>Insecta</taxon>
        <taxon>Pterygota</taxon>
        <taxon>Neoptera</taxon>
        <taxon>Endopterygota</taxon>
        <taxon>Diptera</taxon>
        <taxon>Nematocera</taxon>
        <taxon>Chironomoidea</taxon>
        <taxon>Chironomidae</taxon>
        <taxon>Clunio</taxon>
    </lineage>
</organism>